<dbReference type="InterPro" id="IPR052714">
    <property type="entry name" value="MFS_Exporter"/>
</dbReference>
<dbReference type="SUPFAM" id="SSF103473">
    <property type="entry name" value="MFS general substrate transporter"/>
    <property type="match status" value="1"/>
</dbReference>
<dbReference type="Pfam" id="PF07690">
    <property type="entry name" value="MFS_1"/>
    <property type="match status" value="1"/>
</dbReference>
<feature type="transmembrane region" description="Helical" evidence="4">
    <location>
        <begin position="229"/>
        <end position="251"/>
    </location>
</feature>
<dbReference type="GO" id="GO:0022857">
    <property type="term" value="F:transmembrane transporter activity"/>
    <property type="evidence" value="ECO:0007669"/>
    <property type="project" value="InterPro"/>
</dbReference>
<feature type="transmembrane region" description="Helical" evidence="4">
    <location>
        <begin position="90"/>
        <end position="112"/>
    </location>
</feature>
<dbReference type="InterPro" id="IPR011701">
    <property type="entry name" value="MFS"/>
</dbReference>
<dbReference type="PANTHER" id="PTHR23531">
    <property type="entry name" value="QUINOLENE RESISTANCE PROTEIN NORA"/>
    <property type="match status" value="1"/>
</dbReference>
<evidence type="ECO:0000256" key="3">
    <source>
        <dbReference type="ARBA" id="ARBA00023136"/>
    </source>
</evidence>
<accession>A0A7G8Q9Q0</accession>
<organism evidence="5 6">
    <name type="scientific">Dyella telluris</name>
    <dbReference type="NCBI Taxonomy" id="2763498"/>
    <lineage>
        <taxon>Bacteria</taxon>
        <taxon>Pseudomonadati</taxon>
        <taxon>Pseudomonadota</taxon>
        <taxon>Gammaproteobacteria</taxon>
        <taxon>Lysobacterales</taxon>
        <taxon>Rhodanobacteraceae</taxon>
        <taxon>Dyella</taxon>
    </lineage>
</organism>
<dbReference type="PANTHER" id="PTHR23531:SF1">
    <property type="entry name" value="QUINOLENE RESISTANCE PROTEIN NORA"/>
    <property type="match status" value="1"/>
</dbReference>
<dbReference type="EMBL" id="CP060412">
    <property type="protein sequence ID" value="QNK03508.1"/>
    <property type="molecule type" value="Genomic_DNA"/>
</dbReference>
<keyword evidence="3 4" id="KW-0472">Membrane</keyword>
<feature type="transmembrane region" description="Helical" evidence="4">
    <location>
        <begin position="351"/>
        <end position="372"/>
    </location>
</feature>
<dbReference type="KEGG" id="dtl:H8F01_10540"/>
<dbReference type="RefSeq" id="WP_187058974.1">
    <property type="nucleotide sequence ID" value="NZ_CP060412.1"/>
</dbReference>
<protein>
    <submittedName>
        <fullName evidence="5">MFS transporter</fullName>
    </submittedName>
</protein>
<evidence type="ECO:0000256" key="2">
    <source>
        <dbReference type="ARBA" id="ARBA00022989"/>
    </source>
</evidence>
<feature type="transmembrane region" description="Helical" evidence="4">
    <location>
        <begin position="182"/>
        <end position="203"/>
    </location>
</feature>
<feature type="transmembrane region" description="Helical" evidence="4">
    <location>
        <begin position="62"/>
        <end position="83"/>
    </location>
</feature>
<reference evidence="5 6" key="1">
    <citation type="submission" date="2020-08" db="EMBL/GenBank/DDBJ databases">
        <title>Dyella sp. G9 isolated from forest soil.</title>
        <authorList>
            <person name="Fu J."/>
            <person name="Qiu L."/>
        </authorList>
    </citation>
    <scope>NUCLEOTIDE SEQUENCE [LARGE SCALE GENOMIC DNA]</scope>
    <source>
        <strain evidence="5 6">G9</strain>
    </source>
</reference>
<keyword evidence="6" id="KW-1185">Reference proteome</keyword>
<gene>
    <name evidence="5" type="ORF">H8F01_10540</name>
</gene>
<evidence type="ECO:0000256" key="4">
    <source>
        <dbReference type="SAM" id="Phobius"/>
    </source>
</evidence>
<evidence type="ECO:0000256" key="1">
    <source>
        <dbReference type="ARBA" id="ARBA00022692"/>
    </source>
</evidence>
<dbReference type="Proteomes" id="UP000515873">
    <property type="component" value="Chromosome"/>
</dbReference>
<keyword evidence="1 4" id="KW-0812">Transmembrane</keyword>
<feature type="transmembrane region" description="Helical" evidence="4">
    <location>
        <begin position="291"/>
        <end position="311"/>
    </location>
</feature>
<proteinExistence type="predicted"/>
<name>A0A7G8Q9Q0_9GAMM</name>
<evidence type="ECO:0000313" key="6">
    <source>
        <dbReference type="Proteomes" id="UP000515873"/>
    </source>
</evidence>
<feature type="transmembrane region" description="Helical" evidence="4">
    <location>
        <begin position="26"/>
        <end position="50"/>
    </location>
</feature>
<dbReference type="InterPro" id="IPR036259">
    <property type="entry name" value="MFS_trans_sf"/>
</dbReference>
<dbReference type="AlphaFoldDB" id="A0A7G8Q9Q0"/>
<feature type="transmembrane region" description="Helical" evidence="4">
    <location>
        <begin position="118"/>
        <end position="138"/>
    </location>
</feature>
<feature type="transmembrane region" description="Helical" evidence="4">
    <location>
        <begin position="317"/>
        <end position="339"/>
    </location>
</feature>
<sequence length="416" mass="44139">MASYGSCLMQDVGETLNFQRMEAASAFYLFLGTTFTAAGYGATFLFSLYFRLHGAGDLDTSHALLAALLGTFVGVPVVGWWSGRIDAPRLVAAAAFIMASGYAIFSVTPIDMFPSTRFGGFLIGLGWGMFYVGAPIALSERVQDVDRGAWFTKFSAFQMAGICGGPAVLGALVDSGVVDTNVAFVGVIVAVLIASVFFCLFSARNPIPRDQPRTSRWVREIAYLRTSEAIRPIVMCGLGGCVFSGIMAFQVAMTSGTEARPSLFFLIFAATAILARITLVVPLTRAPQVPIVTALLGIMTTGVLFLFGVPYSAAFHVLAAILTGFGYGLAYPVIQTWAVNKSEPRHRHAALCWFVLAYFVGIFGFPVIGGWILSRFGLTSLLLSIAIIAATECAVSASALGPGAASDKLAGRRTEG</sequence>
<feature type="transmembrane region" description="Helical" evidence="4">
    <location>
        <begin position="150"/>
        <end position="170"/>
    </location>
</feature>
<keyword evidence="2 4" id="KW-1133">Transmembrane helix</keyword>
<dbReference type="Gene3D" id="1.20.1250.20">
    <property type="entry name" value="MFS general substrate transporter like domains"/>
    <property type="match status" value="1"/>
</dbReference>
<feature type="transmembrane region" description="Helical" evidence="4">
    <location>
        <begin position="378"/>
        <end position="400"/>
    </location>
</feature>
<feature type="transmembrane region" description="Helical" evidence="4">
    <location>
        <begin position="263"/>
        <end position="284"/>
    </location>
</feature>
<evidence type="ECO:0000313" key="5">
    <source>
        <dbReference type="EMBL" id="QNK03508.1"/>
    </source>
</evidence>